<evidence type="ECO:0000313" key="2">
    <source>
        <dbReference type="EMBL" id="ABJ82378.1"/>
    </source>
</evidence>
<dbReference type="eggNOG" id="COG1846">
    <property type="taxonomic scope" value="Bacteria"/>
</dbReference>
<dbReference type="InterPro" id="IPR011991">
    <property type="entry name" value="ArsR-like_HTH"/>
</dbReference>
<dbReference type="CDD" id="cd00090">
    <property type="entry name" value="HTH_ARSR"/>
    <property type="match status" value="1"/>
</dbReference>
<dbReference type="SUPFAM" id="SSF46785">
    <property type="entry name" value="Winged helix' DNA-binding domain"/>
    <property type="match status" value="1"/>
</dbReference>
<evidence type="ECO:0000259" key="1">
    <source>
        <dbReference type="PROSITE" id="PS50995"/>
    </source>
</evidence>
<dbReference type="PROSITE" id="PS50995">
    <property type="entry name" value="HTH_MARR_2"/>
    <property type="match status" value="1"/>
</dbReference>
<gene>
    <name evidence="2" type="ordered locus">Acid_1385</name>
</gene>
<protein>
    <submittedName>
        <fullName evidence="2">Transcriptional regulator, MarR family</fullName>
    </submittedName>
</protein>
<sequence>MKTPQHGLPCACAAARQAARVLTQFYDSRMRSAGLEAPQFTLMMALEEAGPCSQVELGRLFALDKTTVSRNVRLLERNGWIEPVAAGDKRLRRFTLTGDGRKRLAAAKPEWKKAQDQLRAGMTTEQWEAMFQAFRNITEVTRNQAD</sequence>
<name>Q029B3_SOLUE</name>
<dbReference type="KEGG" id="sus:Acid_1385"/>
<dbReference type="GO" id="GO:0003700">
    <property type="term" value="F:DNA-binding transcription factor activity"/>
    <property type="evidence" value="ECO:0007669"/>
    <property type="project" value="InterPro"/>
</dbReference>
<dbReference type="OrthoDB" id="119252at2"/>
<dbReference type="AlphaFoldDB" id="Q029B3"/>
<dbReference type="Pfam" id="PF12802">
    <property type="entry name" value="MarR_2"/>
    <property type="match status" value="1"/>
</dbReference>
<dbReference type="EMBL" id="CP000473">
    <property type="protein sequence ID" value="ABJ82378.1"/>
    <property type="molecule type" value="Genomic_DNA"/>
</dbReference>
<reference evidence="2" key="1">
    <citation type="submission" date="2006-10" db="EMBL/GenBank/DDBJ databases">
        <title>Complete sequence of Solibacter usitatus Ellin6076.</title>
        <authorList>
            <consortium name="US DOE Joint Genome Institute"/>
            <person name="Copeland A."/>
            <person name="Lucas S."/>
            <person name="Lapidus A."/>
            <person name="Barry K."/>
            <person name="Detter J.C."/>
            <person name="Glavina del Rio T."/>
            <person name="Hammon N."/>
            <person name="Israni S."/>
            <person name="Dalin E."/>
            <person name="Tice H."/>
            <person name="Pitluck S."/>
            <person name="Thompson L.S."/>
            <person name="Brettin T."/>
            <person name="Bruce D."/>
            <person name="Han C."/>
            <person name="Tapia R."/>
            <person name="Gilna P."/>
            <person name="Schmutz J."/>
            <person name="Larimer F."/>
            <person name="Land M."/>
            <person name="Hauser L."/>
            <person name="Kyrpides N."/>
            <person name="Mikhailova N."/>
            <person name="Janssen P.H."/>
            <person name="Kuske C.R."/>
            <person name="Richardson P."/>
        </authorList>
    </citation>
    <scope>NUCLEOTIDE SEQUENCE</scope>
    <source>
        <strain evidence="2">Ellin6076</strain>
    </source>
</reference>
<dbReference type="SMART" id="SM00347">
    <property type="entry name" value="HTH_MARR"/>
    <property type="match status" value="1"/>
</dbReference>
<dbReference type="HOGENOM" id="CLU_083287_35_0_0"/>
<dbReference type="InterPro" id="IPR036388">
    <property type="entry name" value="WH-like_DNA-bd_sf"/>
</dbReference>
<dbReference type="InterPro" id="IPR036390">
    <property type="entry name" value="WH_DNA-bd_sf"/>
</dbReference>
<dbReference type="PANTHER" id="PTHR33164:SF105">
    <property type="entry name" value="TRANSCRIPTIONAL REPRESSOR PROTEIN-RELATED"/>
    <property type="match status" value="1"/>
</dbReference>
<organism evidence="2">
    <name type="scientific">Solibacter usitatus (strain Ellin6076)</name>
    <dbReference type="NCBI Taxonomy" id="234267"/>
    <lineage>
        <taxon>Bacteria</taxon>
        <taxon>Pseudomonadati</taxon>
        <taxon>Acidobacteriota</taxon>
        <taxon>Terriglobia</taxon>
        <taxon>Bryobacterales</taxon>
        <taxon>Solibacteraceae</taxon>
        <taxon>Candidatus Solibacter</taxon>
    </lineage>
</organism>
<accession>Q029B3</accession>
<dbReference type="Gene3D" id="1.10.10.10">
    <property type="entry name" value="Winged helix-like DNA-binding domain superfamily/Winged helix DNA-binding domain"/>
    <property type="match status" value="1"/>
</dbReference>
<dbReference type="InterPro" id="IPR000835">
    <property type="entry name" value="HTH_MarR-typ"/>
</dbReference>
<dbReference type="PRINTS" id="PR00598">
    <property type="entry name" value="HTHMARR"/>
</dbReference>
<feature type="domain" description="HTH marR-type" evidence="1">
    <location>
        <begin position="8"/>
        <end position="139"/>
    </location>
</feature>
<proteinExistence type="predicted"/>
<dbReference type="STRING" id="234267.Acid_1385"/>
<dbReference type="GO" id="GO:0006950">
    <property type="term" value="P:response to stress"/>
    <property type="evidence" value="ECO:0007669"/>
    <property type="project" value="TreeGrafter"/>
</dbReference>
<dbReference type="InterPro" id="IPR039422">
    <property type="entry name" value="MarR/SlyA-like"/>
</dbReference>
<dbReference type="PANTHER" id="PTHR33164">
    <property type="entry name" value="TRANSCRIPTIONAL REGULATOR, MARR FAMILY"/>
    <property type="match status" value="1"/>
</dbReference>
<dbReference type="InParanoid" id="Q029B3"/>